<gene>
    <name evidence="2" type="primary">20341304</name>
    <name evidence="1" type="ORF">GGTG_00846</name>
</gene>
<reference evidence="2" key="5">
    <citation type="submission" date="2018-04" db="UniProtKB">
        <authorList>
            <consortium name="EnsemblFungi"/>
        </authorList>
    </citation>
    <scope>IDENTIFICATION</scope>
    <source>
        <strain evidence="2">R3-111a-1</strain>
    </source>
</reference>
<dbReference type="Proteomes" id="UP000006039">
    <property type="component" value="Unassembled WGS sequence"/>
</dbReference>
<name>J3NHW0_GAET3</name>
<dbReference type="RefSeq" id="XP_009216862.1">
    <property type="nucleotide sequence ID" value="XM_009218598.1"/>
</dbReference>
<dbReference type="EnsemblFungi" id="EJT80853">
    <property type="protein sequence ID" value="EJT80853"/>
    <property type="gene ID" value="GGTG_00846"/>
</dbReference>
<keyword evidence="3" id="KW-1185">Reference proteome</keyword>
<dbReference type="EMBL" id="GL385395">
    <property type="protein sequence ID" value="EJT80853.1"/>
    <property type="molecule type" value="Genomic_DNA"/>
</dbReference>
<dbReference type="HOGENOM" id="CLU_2979201_0_0_1"/>
<dbReference type="AlphaFoldDB" id="J3NHW0"/>
<dbReference type="VEuPathDB" id="FungiDB:GGTG_00846"/>
<protein>
    <submittedName>
        <fullName evidence="1 2">Uncharacterized protein</fullName>
    </submittedName>
</protein>
<organism evidence="1">
    <name type="scientific">Gaeumannomyces tritici (strain R3-111a-1)</name>
    <name type="common">Wheat and barley take-all root rot fungus</name>
    <name type="synonym">Gaeumannomyces graminis var. tritici</name>
    <dbReference type="NCBI Taxonomy" id="644352"/>
    <lineage>
        <taxon>Eukaryota</taxon>
        <taxon>Fungi</taxon>
        <taxon>Dikarya</taxon>
        <taxon>Ascomycota</taxon>
        <taxon>Pezizomycotina</taxon>
        <taxon>Sordariomycetes</taxon>
        <taxon>Sordariomycetidae</taxon>
        <taxon>Magnaporthales</taxon>
        <taxon>Magnaporthaceae</taxon>
        <taxon>Gaeumannomyces</taxon>
    </lineage>
</organism>
<accession>J3NHW0</accession>
<reference evidence="1" key="2">
    <citation type="submission" date="2010-07" db="EMBL/GenBank/DDBJ databases">
        <authorList>
            <consortium name="The Broad Institute Genome Sequencing Platform"/>
            <consortium name="Broad Institute Genome Sequencing Center for Infectious Disease"/>
            <person name="Ma L.-J."/>
            <person name="Dead R."/>
            <person name="Young S."/>
            <person name="Zeng Q."/>
            <person name="Koehrsen M."/>
            <person name="Alvarado L."/>
            <person name="Berlin A."/>
            <person name="Chapman S.B."/>
            <person name="Chen Z."/>
            <person name="Freedman E."/>
            <person name="Gellesch M."/>
            <person name="Goldberg J."/>
            <person name="Griggs A."/>
            <person name="Gujja S."/>
            <person name="Heilman E.R."/>
            <person name="Heiman D."/>
            <person name="Hepburn T."/>
            <person name="Howarth C."/>
            <person name="Jen D."/>
            <person name="Larson L."/>
            <person name="Mehta T."/>
            <person name="Neiman D."/>
            <person name="Pearson M."/>
            <person name="Roberts A."/>
            <person name="Saif S."/>
            <person name="Shea T."/>
            <person name="Shenoy N."/>
            <person name="Sisk P."/>
            <person name="Stolte C."/>
            <person name="Sykes S."/>
            <person name="Walk T."/>
            <person name="White J."/>
            <person name="Yandava C."/>
            <person name="Haas B."/>
            <person name="Nusbaum C."/>
            <person name="Birren B."/>
        </authorList>
    </citation>
    <scope>NUCLEOTIDE SEQUENCE</scope>
    <source>
        <strain evidence="1">R3-111a-1</strain>
    </source>
</reference>
<reference evidence="2" key="4">
    <citation type="journal article" date="2015" name="G3 (Bethesda)">
        <title>Genome sequences of three phytopathogenic species of the Magnaporthaceae family of fungi.</title>
        <authorList>
            <person name="Okagaki L.H."/>
            <person name="Nunes C.C."/>
            <person name="Sailsbery J."/>
            <person name="Clay B."/>
            <person name="Brown D."/>
            <person name="John T."/>
            <person name="Oh Y."/>
            <person name="Young N."/>
            <person name="Fitzgerald M."/>
            <person name="Haas B.J."/>
            <person name="Zeng Q."/>
            <person name="Young S."/>
            <person name="Adiconis X."/>
            <person name="Fan L."/>
            <person name="Levin J.Z."/>
            <person name="Mitchell T.K."/>
            <person name="Okubara P.A."/>
            <person name="Farman M.L."/>
            <person name="Kohn L.M."/>
            <person name="Birren B."/>
            <person name="Ma L.-J."/>
            <person name="Dean R.A."/>
        </authorList>
    </citation>
    <scope>NUCLEOTIDE SEQUENCE</scope>
    <source>
        <strain evidence="2">R3-111a-1</strain>
    </source>
</reference>
<proteinExistence type="predicted"/>
<evidence type="ECO:0000313" key="1">
    <source>
        <dbReference type="EMBL" id="EJT80853.1"/>
    </source>
</evidence>
<reference evidence="1" key="3">
    <citation type="submission" date="2010-09" db="EMBL/GenBank/DDBJ databases">
        <title>Annotation of Gaeumannomyces graminis var. tritici R3-111a-1.</title>
        <authorList>
            <consortium name="The Broad Institute Genome Sequencing Platform"/>
            <person name="Ma L.-J."/>
            <person name="Dead R."/>
            <person name="Young S.K."/>
            <person name="Zeng Q."/>
            <person name="Gargeya S."/>
            <person name="Fitzgerald M."/>
            <person name="Haas B."/>
            <person name="Abouelleil A."/>
            <person name="Alvarado L."/>
            <person name="Arachchi H.M."/>
            <person name="Berlin A."/>
            <person name="Brown A."/>
            <person name="Chapman S.B."/>
            <person name="Chen Z."/>
            <person name="Dunbar C."/>
            <person name="Freedman E."/>
            <person name="Gearin G."/>
            <person name="Gellesch M."/>
            <person name="Goldberg J."/>
            <person name="Griggs A."/>
            <person name="Gujja S."/>
            <person name="Heiman D."/>
            <person name="Howarth C."/>
            <person name="Larson L."/>
            <person name="Lui A."/>
            <person name="MacDonald P.J.P."/>
            <person name="Mehta T."/>
            <person name="Montmayeur A."/>
            <person name="Murphy C."/>
            <person name="Neiman D."/>
            <person name="Pearson M."/>
            <person name="Priest M."/>
            <person name="Roberts A."/>
            <person name="Saif S."/>
            <person name="Shea T."/>
            <person name="Shenoy N."/>
            <person name="Sisk P."/>
            <person name="Stolte C."/>
            <person name="Sykes S."/>
            <person name="Yandava C."/>
            <person name="Wortman J."/>
            <person name="Nusbaum C."/>
            <person name="Birren B."/>
        </authorList>
    </citation>
    <scope>NUCLEOTIDE SEQUENCE</scope>
    <source>
        <strain evidence="1">R3-111a-1</strain>
    </source>
</reference>
<evidence type="ECO:0000313" key="2">
    <source>
        <dbReference type="EnsemblFungi" id="EJT80853"/>
    </source>
</evidence>
<reference evidence="3" key="1">
    <citation type="submission" date="2010-07" db="EMBL/GenBank/DDBJ databases">
        <title>The genome sequence of Gaeumannomyces graminis var. tritici strain R3-111a-1.</title>
        <authorList>
            <consortium name="The Broad Institute Genome Sequencing Platform"/>
            <person name="Ma L.-J."/>
            <person name="Dead R."/>
            <person name="Young S."/>
            <person name="Zeng Q."/>
            <person name="Koehrsen M."/>
            <person name="Alvarado L."/>
            <person name="Berlin A."/>
            <person name="Chapman S.B."/>
            <person name="Chen Z."/>
            <person name="Freedman E."/>
            <person name="Gellesch M."/>
            <person name="Goldberg J."/>
            <person name="Griggs A."/>
            <person name="Gujja S."/>
            <person name="Heilman E.R."/>
            <person name="Heiman D."/>
            <person name="Hepburn T."/>
            <person name="Howarth C."/>
            <person name="Jen D."/>
            <person name="Larson L."/>
            <person name="Mehta T."/>
            <person name="Neiman D."/>
            <person name="Pearson M."/>
            <person name="Roberts A."/>
            <person name="Saif S."/>
            <person name="Shea T."/>
            <person name="Shenoy N."/>
            <person name="Sisk P."/>
            <person name="Stolte C."/>
            <person name="Sykes S."/>
            <person name="Walk T."/>
            <person name="White J."/>
            <person name="Yandava C."/>
            <person name="Haas B."/>
            <person name="Nusbaum C."/>
            <person name="Birren B."/>
        </authorList>
    </citation>
    <scope>NUCLEOTIDE SEQUENCE [LARGE SCALE GENOMIC DNA]</scope>
    <source>
        <strain evidence="3">R3-111a-1</strain>
    </source>
</reference>
<evidence type="ECO:0000313" key="3">
    <source>
        <dbReference type="Proteomes" id="UP000006039"/>
    </source>
</evidence>
<sequence length="58" mass="6450">MGGMMRPGRADSQVQGPKRLLGLAGQMWMRATGVPHKRGRGRAITPIFSREVVRIFTQ</sequence>
<dbReference type="GeneID" id="20341304"/>